<accession>A0A8H4CJA1</accession>
<protein>
    <recommendedName>
        <fullName evidence="5">Chitinase</fullName>
    </recommendedName>
</protein>
<dbReference type="Proteomes" id="UP000613401">
    <property type="component" value="Unassembled WGS sequence"/>
</dbReference>
<dbReference type="EMBL" id="WVTB01000047">
    <property type="protein sequence ID" value="KAF3805015.1"/>
    <property type="molecule type" value="Genomic_DNA"/>
</dbReference>
<dbReference type="GO" id="GO:0008061">
    <property type="term" value="F:chitin binding"/>
    <property type="evidence" value="ECO:0007669"/>
    <property type="project" value="UniProtKB-KW"/>
</dbReference>
<dbReference type="PANTHER" id="PTHR47700:SF1">
    <property type="entry name" value="CHITINASE"/>
    <property type="match status" value="1"/>
</dbReference>
<proteinExistence type="predicted"/>
<keyword evidence="4" id="KW-1185">Reference proteome</keyword>
<evidence type="ECO:0008006" key="5">
    <source>
        <dbReference type="Google" id="ProtNLM"/>
    </source>
</evidence>
<dbReference type="InterPro" id="IPR053214">
    <property type="entry name" value="LysM12-like"/>
</dbReference>
<evidence type="ECO:0000256" key="2">
    <source>
        <dbReference type="ARBA" id="ARBA00023026"/>
    </source>
</evidence>
<dbReference type="GeneID" id="69012909"/>
<organism evidence="3 4">
    <name type="scientific">Colletotrichum gloeosporioides</name>
    <name type="common">Anthracnose fungus</name>
    <name type="synonym">Glomerella cingulata</name>
    <dbReference type="NCBI Taxonomy" id="474922"/>
    <lineage>
        <taxon>Eukaryota</taxon>
        <taxon>Fungi</taxon>
        <taxon>Dikarya</taxon>
        <taxon>Ascomycota</taxon>
        <taxon>Pezizomycotina</taxon>
        <taxon>Sordariomycetes</taxon>
        <taxon>Hypocreomycetidae</taxon>
        <taxon>Glomerellales</taxon>
        <taxon>Glomerellaceae</taxon>
        <taxon>Colletotrichum</taxon>
        <taxon>Colletotrichum gloeosporioides species complex</taxon>
    </lineage>
</organism>
<reference evidence="3" key="1">
    <citation type="journal article" date="2020" name="Phytopathology">
        <title>Genome sequence and comparative analysis of Colletotrichum gloeosporioides isolated from Liriodendron leaves.</title>
        <authorList>
            <person name="Fu F.F."/>
            <person name="Hao Z."/>
            <person name="Wang P."/>
            <person name="Lu Y."/>
            <person name="Xue L.J."/>
            <person name="Wei G."/>
            <person name="Tian Y."/>
            <person name="Baishi H."/>
            <person name="Xu H."/>
            <person name="Shi J."/>
            <person name="Cheng T."/>
            <person name="Wang G."/>
            <person name="Yi Y."/>
            <person name="Chen J."/>
        </authorList>
    </citation>
    <scope>NUCLEOTIDE SEQUENCE</scope>
    <source>
        <strain evidence="3">Lc1</strain>
    </source>
</reference>
<dbReference type="PANTHER" id="PTHR47700">
    <property type="entry name" value="V CHITINASE, PUTATIVE (AFU_ORTHOLOGUE AFUA_6G13720)-RELATED"/>
    <property type="match status" value="1"/>
</dbReference>
<reference evidence="3" key="2">
    <citation type="submission" date="2020-03" db="EMBL/GenBank/DDBJ databases">
        <authorList>
            <person name="Fu F.-F."/>
            <person name="Chen J."/>
        </authorList>
    </citation>
    <scope>NUCLEOTIDE SEQUENCE</scope>
    <source>
        <strain evidence="3">Lc1</strain>
    </source>
</reference>
<evidence type="ECO:0000256" key="1">
    <source>
        <dbReference type="ARBA" id="ARBA00022669"/>
    </source>
</evidence>
<name>A0A8H4CJA1_COLGL</name>
<evidence type="ECO:0000313" key="3">
    <source>
        <dbReference type="EMBL" id="KAF3805015.1"/>
    </source>
</evidence>
<keyword evidence="2" id="KW-0843">Virulence</keyword>
<gene>
    <name evidence="3" type="ORF">GCG54_00005760</name>
</gene>
<sequence length="540" mass="59256">MVDGDLWVSYMDNDLKESRTQLYKRYNMGGTIDWAVDLVKFHDPPNYGIDHEGIDLGLSWAMVKQGIKSGKVANTIGCENSRGLRTGTWVTKQCTIRPVTIPSAFTPTERWEALGAQDAWTEAVRGCDDLAAATNCESSKDCVTHNTADDEPEFHTGAASYEVWNSIASIHRRIKNYYNTLINAVNDLKGDPENFIATFAPKRDDGTDRFNLLLTLIPIPINTAAARLFGRAFMTKVFFQSPGKANAWEAATSNIVNAGASIANDALSKASDDRAEVSFNAIYDTIITSWKSQTNQLLKTLFLGEENNIKILTDLISEGKMIKGGQTSRKRAEEYDGYTASWNQEKNIERAFYAAAIPAAWTANRPAPVVVDFGNSCEIDARDYFTEEPKQYNVGWRCPNGHSYILAGVRDGPQGSCGPNYPGDGGGCNPTHKWTLDILGGIGQLQDGNLDKWGGVTVDDLITGAVNTFEKNGRKNVMDATVGAPDIKDKSVADEYKGSRMDIRRGGLIRIPVCSAEEATANLNKGRQYHGDSPNYPCNP</sequence>
<dbReference type="AlphaFoldDB" id="A0A8H4CJA1"/>
<dbReference type="RefSeq" id="XP_045264174.1">
    <property type="nucleotide sequence ID" value="XM_045405776.1"/>
</dbReference>
<evidence type="ECO:0000313" key="4">
    <source>
        <dbReference type="Proteomes" id="UP000613401"/>
    </source>
</evidence>
<comment type="caution">
    <text evidence="3">The sequence shown here is derived from an EMBL/GenBank/DDBJ whole genome shotgun (WGS) entry which is preliminary data.</text>
</comment>
<keyword evidence="1" id="KW-0147">Chitin-binding</keyword>